<reference evidence="1 2" key="1">
    <citation type="journal article" date="2019" name="Nat. Ecol. Evol.">
        <title>Megaphylogeny resolves global patterns of mushroom evolution.</title>
        <authorList>
            <person name="Varga T."/>
            <person name="Krizsan K."/>
            <person name="Foldi C."/>
            <person name="Dima B."/>
            <person name="Sanchez-Garcia M."/>
            <person name="Sanchez-Ramirez S."/>
            <person name="Szollosi G.J."/>
            <person name="Szarkandi J.G."/>
            <person name="Papp V."/>
            <person name="Albert L."/>
            <person name="Andreopoulos W."/>
            <person name="Angelini C."/>
            <person name="Antonin V."/>
            <person name="Barry K.W."/>
            <person name="Bougher N.L."/>
            <person name="Buchanan P."/>
            <person name="Buyck B."/>
            <person name="Bense V."/>
            <person name="Catcheside P."/>
            <person name="Chovatia M."/>
            <person name="Cooper J."/>
            <person name="Damon W."/>
            <person name="Desjardin D."/>
            <person name="Finy P."/>
            <person name="Geml J."/>
            <person name="Haridas S."/>
            <person name="Hughes K."/>
            <person name="Justo A."/>
            <person name="Karasinski D."/>
            <person name="Kautmanova I."/>
            <person name="Kiss B."/>
            <person name="Kocsube S."/>
            <person name="Kotiranta H."/>
            <person name="LaButti K.M."/>
            <person name="Lechner B.E."/>
            <person name="Liimatainen K."/>
            <person name="Lipzen A."/>
            <person name="Lukacs Z."/>
            <person name="Mihaltcheva S."/>
            <person name="Morgado L.N."/>
            <person name="Niskanen T."/>
            <person name="Noordeloos M.E."/>
            <person name="Ohm R.A."/>
            <person name="Ortiz-Santana B."/>
            <person name="Ovrebo C."/>
            <person name="Racz N."/>
            <person name="Riley R."/>
            <person name="Savchenko A."/>
            <person name="Shiryaev A."/>
            <person name="Soop K."/>
            <person name="Spirin V."/>
            <person name="Szebenyi C."/>
            <person name="Tomsovsky M."/>
            <person name="Tulloss R.E."/>
            <person name="Uehling J."/>
            <person name="Grigoriev I.V."/>
            <person name="Vagvolgyi C."/>
            <person name="Papp T."/>
            <person name="Martin F.M."/>
            <person name="Miettinen O."/>
            <person name="Hibbett D.S."/>
            <person name="Nagy L.G."/>
        </authorList>
    </citation>
    <scope>NUCLEOTIDE SEQUENCE [LARGE SCALE GENOMIC DNA]</scope>
    <source>
        <strain evidence="1 2">NL-1719</strain>
    </source>
</reference>
<dbReference type="EMBL" id="ML208281">
    <property type="protein sequence ID" value="TFK72843.1"/>
    <property type="molecule type" value="Genomic_DNA"/>
</dbReference>
<gene>
    <name evidence="1" type="ORF">BDN72DRAFT_835715</name>
</gene>
<organism evidence="1 2">
    <name type="scientific">Pluteus cervinus</name>
    <dbReference type="NCBI Taxonomy" id="181527"/>
    <lineage>
        <taxon>Eukaryota</taxon>
        <taxon>Fungi</taxon>
        <taxon>Dikarya</taxon>
        <taxon>Basidiomycota</taxon>
        <taxon>Agaricomycotina</taxon>
        <taxon>Agaricomycetes</taxon>
        <taxon>Agaricomycetidae</taxon>
        <taxon>Agaricales</taxon>
        <taxon>Pluteineae</taxon>
        <taxon>Pluteaceae</taxon>
        <taxon>Pluteus</taxon>
    </lineage>
</organism>
<keyword evidence="2" id="KW-1185">Reference proteome</keyword>
<evidence type="ECO:0000313" key="1">
    <source>
        <dbReference type="EMBL" id="TFK72843.1"/>
    </source>
</evidence>
<name>A0ACD3B476_9AGAR</name>
<accession>A0ACD3B476</accession>
<protein>
    <submittedName>
        <fullName evidence="1">Uncharacterized protein</fullName>
    </submittedName>
</protein>
<evidence type="ECO:0000313" key="2">
    <source>
        <dbReference type="Proteomes" id="UP000308600"/>
    </source>
</evidence>
<proteinExistence type="predicted"/>
<sequence>MAPAFKAIVDFVTSNLIIRDLSPSPNIANVDLHEMFACYGLPYGAIGFISHLLTYWTVFCLWFGRKPLWPLRPVSYSRFDLALGIVSLVSSTTLAIITLARCRNQLQLVEIAVWKVGMSLVNGLTSISEAELAAEAEFSLFGTLRGSELVPLHLPKASNSATTSRRPAQKISQRSAVTG</sequence>
<dbReference type="Proteomes" id="UP000308600">
    <property type="component" value="Unassembled WGS sequence"/>
</dbReference>